<sequence length="55" mass="6047">MLYDLLAVALTACAWAGRLSTGALSRLSKAARTARLSKRRWPGRALTEVEEVETE</sequence>
<keyword evidence="2" id="KW-1185">Reference proteome</keyword>
<comment type="caution">
    <text evidence="1">The sequence shown here is derived from an EMBL/GenBank/DDBJ whole genome shotgun (WGS) entry which is preliminary data.</text>
</comment>
<reference evidence="1" key="2">
    <citation type="submission" date="2020-09" db="EMBL/GenBank/DDBJ databases">
        <authorList>
            <person name="Sun Q."/>
            <person name="Zhou Y."/>
        </authorList>
    </citation>
    <scope>NUCLEOTIDE SEQUENCE</scope>
    <source>
        <strain evidence="1">CGMCC 1.10998</strain>
    </source>
</reference>
<dbReference type="Proteomes" id="UP000637423">
    <property type="component" value="Unassembled WGS sequence"/>
</dbReference>
<protein>
    <submittedName>
        <fullName evidence="1">Uncharacterized protein</fullName>
    </submittedName>
</protein>
<reference evidence="1" key="1">
    <citation type="journal article" date="2014" name="Int. J. Syst. Evol. Microbiol.">
        <title>Complete genome sequence of Corynebacterium casei LMG S-19264T (=DSM 44701T), isolated from a smear-ripened cheese.</title>
        <authorList>
            <consortium name="US DOE Joint Genome Institute (JGI-PGF)"/>
            <person name="Walter F."/>
            <person name="Albersmeier A."/>
            <person name="Kalinowski J."/>
            <person name="Ruckert C."/>
        </authorList>
    </citation>
    <scope>NUCLEOTIDE SEQUENCE</scope>
    <source>
        <strain evidence="1">CGMCC 1.10998</strain>
    </source>
</reference>
<dbReference type="EMBL" id="BMED01000002">
    <property type="protein sequence ID" value="GGC76814.1"/>
    <property type="molecule type" value="Genomic_DNA"/>
</dbReference>
<evidence type="ECO:0000313" key="2">
    <source>
        <dbReference type="Proteomes" id="UP000637423"/>
    </source>
</evidence>
<proteinExistence type="predicted"/>
<organism evidence="1 2">
    <name type="scientific">Undibacterium terreum</name>
    <dbReference type="NCBI Taxonomy" id="1224302"/>
    <lineage>
        <taxon>Bacteria</taxon>
        <taxon>Pseudomonadati</taxon>
        <taxon>Pseudomonadota</taxon>
        <taxon>Betaproteobacteria</taxon>
        <taxon>Burkholderiales</taxon>
        <taxon>Oxalobacteraceae</taxon>
        <taxon>Undibacterium</taxon>
    </lineage>
</organism>
<accession>A0A916XJY1</accession>
<gene>
    <name evidence="1" type="ORF">GCM10011396_25030</name>
</gene>
<name>A0A916XJY1_9BURK</name>
<dbReference type="AlphaFoldDB" id="A0A916XJY1"/>
<evidence type="ECO:0000313" key="1">
    <source>
        <dbReference type="EMBL" id="GGC76814.1"/>
    </source>
</evidence>